<evidence type="ECO:0000259" key="7">
    <source>
        <dbReference type="Pfam" id="PF02668"/>
    </source>
</evidence>
<keyword evidence="6" id="KW-0408">Iron</keyword>
<keyword evidence="5" id="KW-0560">Oxidoreductase</keyword>
<evidence type="ECO:0000256" key="4">
    <source>
        <dbReference type="ARBA" id="ARBA00022964"/>
    </source>
</evidence>
<evidence type="ECO:0000256" key="3">
    <source>
        <dbReference type="ARBA" id="ARBA00022723"/>
    </source>
</evidence>
<proteinExistence type="inferred from homology"/>
<evidence type="ECO:0000313" key="9">
    <source>
        <dbReference type="Proteomes" id="UP000193467"/>
    </source>
</evidence>
<evidence type="ECO:0000256" key="5">
    <source>
        <dbReference type="ARBA" id="ARBA00023002"/>
    </source>
</evidence>
<evidence type="ECO:0000313" key="8">
    <source>
        <dbReference type="EMBL" id="ORY63816.1"/>
    </source>
</evidence>
<evidence type="ECO:0000256" key="1">
    <source>
        <dbReference type="ARBA" id="ARBA00001954"/>
    </source>
</evidence>
<dbReference type="PANTHER" id="PTHR43779">
    <property type="entry name" value="DIOXYGENASE RV0097-RELATED"/>
    <property type="match status" value="1"/>
</dbReference>
<dbReference type="OrthoDB" id="93019at2759"/>
<protein>
    <submittedName>
        <fullName evidence="8">Alpha-ketoglutarate dependent xanthine dioxygenase</fullName>
    </submittedName>
</protein>
<gene>
    <name evidence="8" type="ORF">BCR35DRAFT_308784</name>
</gene>
<accession>A0A1Y2DXG8</accession>
<dbReference type="PANTHER" id="PTHR43779:SF2">
    <property type="entry name" value="ALPHA-KETOGLUTARATE-DEPENDENT XANTHINE DIOXYGENASE XAN1"/>
    <property type="match status" value="1"/>
</dbReference>
<dbReference type="Gene3D" id="3.60.130.10">
    <property type="entry name" value="Clavaminate synthase-like"/>
    <property type="match status" value="1"/>
</dbReference>
<evidence type="ECO:0000256" key="2">
    <source>
        <dbReference type="ARBA" id="ARBA00005896"/>
    </source>
</evidence>
<feature type="domain" description="TauD/TfdA-like" evidence="7">
    <location>
        <begin position="25"/>
        <end position="372"/>
    </location>
</feature>
<dbReference type="InterPro" id="IPR051178">
    <property type="entry name" value="TfdA_dioxygenase"/>
</dbReference>
<dbReference type="InParanoid" id="A0A1Y2DXG8"/>
<organism evidence="8 9">
    <name type="scientific">Leucosporidium creatinivorum</name>
    <dbReference type="NCBI Taxonomy" id="106004"/>
    <lineage>
        <taxon>Eukaryota</taxon>
        <taxon>Fungi</taxon>
        <taxon>Dikarya</taxon>
        <taxon>Basidiomycota</taxon>
        <taxon>Pucciniomycotina</taxon>
        <taxon>Microbotryomycetes</taxon>
        <taxon>Leucosporidiales</taxon>
        <taxon>Leucosporidium</taxon>
    </lineage>
</organism>
<dbReference type="InterPro" id="IPR003819">
    <property type="entry name" value="TauD/TfdA-like"/>
</dbReference>
<dbReference type="GO" id="GO:0046872">
    <property type="term" value="F:metal ion binding"/>
    <property type="evidence" value="ECO:0007669"/>
    <property type="project" value="UniProtKB-KW"/>
</dbReference>
<dbReference type="STRING" id="106004.A0A1Y2DXG8"/>
<dbReference type="InterPro" id="IPR042098">
    <property type="entry name" value="TauD-like_sf"/>
</dbReference>
<name>A0A1Y2DXG8_9BASI</name>
<dbReference type="Proteomes" id="UP000193467">
    <property type="component" value="Unassembled WGS sequence"/>
</dbReference>
<sequence length="381" mass="42444">MPHATQVTSLVIEPMVHDPKETKVDFGATVSGVDLNDVDSETFAKIKEAVLTHRLLVFKGQEKLHPANQLKFVQMFSPGSTHFSHALDPDYAKRRGNGGATIPGTPQCQVLGYGPIPDDHYGLPNGLVIDRQDHRKMHKFPLSEEELAKGDTRLMQLHFDGSLYSVPPPFCGSLLAVRTPKGPDLTLRFDNVNGKGEKKMAPGSTAYFNAAMAYKLLTPEQQEIANHSSVTYAPHAFTWIATTKFTSDGSSIITEGKEVPLEDLPPYDEDKIQTLPMVWHNPLNGEKSLMIHGQVAMRVNVKTSPDSPVKVLEDLGEVRAFLQTYQTPILMPEYVYCHNHQEGDLAVWYNHGMWHSITEFPTSCGPRIMHQCNLGHNEEPK</sequence>
<dbReference type="AlphaFoldDB" id="A0A1Y2DXG8"/>
<reference evidence="8 9" key="1">
    <citation type="submission" date="2016-07" db="EMBL/GenBank/DDBJ databases">
        <title>Pervasive Adenine N6-methylation of Active Genes in Fungi.</title>
        <authorList>
            <consortium name="DOE Joint Genome Institute"/>
            <person name="Mondo S.J."/>
            <person name="Dannebaum R.O."/>
            <person name="Kuo R.C."/>
            <person name="Labutti K."/>
            <person name="Haridas S."/>
            <person name="Kuo A."/>
            <person name="Salamov A."/>
            <person name="Ahrendt S.R."/>
            <person name="Lipzen A."/>
            <person name="Sullivan W."/>
            <person name="Andreopoulos W.B."/>
            <person name="Clum A."/>
            <person name="Lindquist E."/>
            <person name="Daum C."/>
            <person name="Ramamoorthy G.K."/>
            <person name="Gryganskyi A."/>
            <person name="Culley D."/>
            <person name="Magnuson J.K."/>
            <person name="James T.Y."/>
            <person name="O'Malley M.A."/>
            <person name="Stajich J.E."/>
            <person name="Spatafora J.W."/>
            <person name="Visel A."/>
            <person name="Grigoriev I.V."/>
        </authorList>
    </citation>
    <scope>NUCLEOTIDE SEQUENCE [LARGE SCALE GENOMIC DNA]</scope>
    <source>
        <strain evidence="8 9">62-1032</strain>
    </source>
</reference>
<dbReference type="Pfam" id="PF02668">
    <property type="entry name" value="TauD"/>
    <property type="match status" value="1"/>
</dbReference>
<dbReference type="EMBL" id="MCGR01000067">
    <property type="protein sequence ID" value="ORY63816.1"/>
    <property type="molecule type" value="Genomic_DNA"/>
</dbReference>
<evidence type="ECO:0000256" key="6">
    <source>
        <dbReference type="ARBA" id="ARBA00023004"/>
    </source>
</evidence>
<keyword evidence="4 8" id="KW-0223">Dioxygenase</keyword>
<comment type="similarity">
    <text evidence="2">Belongs to the TfdA dioxygenase family.</text>
</comment>
<dbReference type="GO" id="GO:0051213">
    <property type="term" value="F:dioxygenase activity"/>
    <property type="evidence" value="ECO:0007669"/>
    <property type="project" value="UniProtKB-KW"/>
</dbReference>
<keyword evidence="3" id="KW-0479">Metal-binding</keyword>
<comment type="caution">
    <text evidence="8">The sequence shown here is derived from an EMBL/GenBank/DDBJ whole genome shotgun (WGS) entry which is preliminary data.</text>
</comment>
<keyword evidence="9" id="KW-1185">Reference proteome</keyword>
<dbReference type="SUPFAM" id="SSF51197">
    <property type="entry name" value="Clavaminate synthase-like"/>
    <property type="match status" value="1"/>
</dbReference>
<comment type="cofactor">
    <cofactor evidence="1">
        <name>Fe(2+)</name>
        <dbReference type="ChEBI" id="CHEBI:29033"/>
    </cofactor>
</comment>